<dbReference type="EMBL" id="AGZQ01000014">
    <property type="protein sequence ID" value="EKN10785.1"/>
    <property type="molecule type" value="Genomic_DNA"/>
</dbReference>
<evidence type="ECO:0000313" key="1">
    <source>
        <dbReference type="EMBL" id="EKN10785.1"/>
    </source>
</evidence>
<reference evidence="1 2" key="1">
    <citation type="submission" date="2012-02" db="EMBL/GenBank/DDBJ databases">
        <title>The Genome Sequence of Parabacteroides merdae CL03T12C32.</title>
        <authorList>
            <consortium name="The Broad Institute Genome Sequencing Platform"/>
            <person name="Earl A."/>
            <person name="Ward D."/>
            <person name="Feldgarden M."/>
            <person name="Gevers D."/>
            <person name="Zitomersky N.L."/>
            <person name="Coyne M.J."/>
            <person name="Comstock L.E."/>
            <person name="Young S.K."/>
            <person name="Zeng Q."/>
            <person name="Gargeya S."/>
            <person name="Fitzgerald M."/>
            <person name="Haas B."/>
            <person name="Abouelleil A."/>
            <person name="Alvarado L."/>
            <person name="Arachchi H.M."/>
            <person name="Berlin A."/>
            <person name="Chapman S.B."/>
            <person name="Gearin G."/>
            <person name="Goldberg J."/>
            <person name="Griggs A."/>
            <person name="Gujja S."/>
            <person name="Hansen M."/>
            <person name="Heiman D."/>
            <person name="Howarth C."/>
            <person name="Larimer J."/>
            <person name="Lui A."/>
            <person name="MacDonald P.J.P."/>
            <person name="McCowen C."/>
            <person name="Montmayeur A."/>
            <person name="Murphy C."/>
            <person name="Neiman D."/>
            <person name="Pearson M."/>
            <person name="Priest M."/>
            <person name="Roberts A."/>
            <person name="Saif S."/>
            <person name="Shea T."/>
            <person name="Sisk P."/>
            <person name="Stolte C."/>
            <person name="Sykes S."/>
            <person name="Wortman J."/>
            <person name="Nusbaum C."/>
            <person name="Birren B."/>
        </authorList>
    </citation>
    <scope>NUCLEOTIDE SEQUENCE [LARGE SCALE GENOMIC DNA]</scope>
    <source>
        <strain evidence="1 2">CL03T12C32</strain>
    </source>
</reference>
<accession>K5ZHS0</accession>
<proteinExistence type="predicted"/>
<dbReference type="HOGENOM" id="CLU_1990510_0_0_10"/>
<dbReference type="RefSeq" id="WP_005646347.1">
    <property type="nucleotide sequence ID" value="NZ_JH976454.1"/>
</dbReference>
<sequence>MNTKNSNDNIDGYDCLLESIKGIAEQIQGLADMAVVDYTPLVNDICRRKATQNEVELLLDYMFSFLGNERMLQLFKHVCRHYFYTYPGIIHSYILDYRKEYDPESLKGTEYEYLLNNEELENEEK</sequence>
<protein>
    <submittedName>
        <fullName evidence="1">Uncharacterized protein</fullName>
    </submittedName>
</protein>
<comment type="caution">
    <text evidence="1">The sequence shown here is derived from an EMBL/GenBank/DDBJ whole genome shotgun (WGS) entry which is preliminary data.</text>
</comment>
<name>K5ZHS0_9BACT</name>
<dbReference type="AlphaFoldDB" id="K5ZHS0"/>
<dbReference type="Proteomes" id="UP000006271">
    <property type="component" value="Unassembled WGS sequence"/>
</dbReference>
<organism evidence="1 2">
    <name type="scientific">Parabacteroides merdae CL03T12C32</name>
    <dbReference type="NCBI Taxonomy" id="999420"/>
    <lineage>
        <taxon>Bacteria</taxon>
        <taxon>Pseudomonadati</taxon>
        <taxon>Bacteroidota</taxon>
        <taxon>Bacteroidia</taxon>
        <taxon>Bacteroidales</taxon>
        <taxon>Tannerellaceae</taxon>
        <taxon>Parabacteroides</taxon>
    </lineage>
</organism>
<dbReference type="PATRIC" id="fig|999420.3.peg.2786"/>
<evidence type="ECO:0000313" key="2">
    <source>
        <dbReference type="Proteomes" id="UP000006271"/>
    </source>
</evidence>
<gene>
    <name evidence="1" type="ORF">HMPREF1060_02711</name>
</gene>